<name>A0A011PRD7_9PROT</name>
<proteinExistence type="predicted"/>
<accession>A0A011PRD7</accession>
<comment type="caution">
    <text evidence="1">The sequence shown here is derived from an EMBL/GenBank/DDBJ whole genome shotgun (WGS) entry which is preliminary data.</text>
</comment>
<dbReference type="AlphaFoldDB" id="A0A011PRD7"/>
<dbReference type="EMBL" id="JEMX01000052">
    <property type="protein sequence ID" value="EXI79557.1"/>
    <property type="molecule type" value="Genomic_DNA"/>
</dbReference>
<dbReference type="STRING" id="1454003.AW10_02290"/>
<reference evidence="1 2" key="1">
    <citation type="submission" date="2014-02" db="EMBL/GenBank/DDBJ databases">
        <title>Expanding our view of genomic diversity in Candidatus Accumulibacter clades.</title>
        <authorList>
            <person name="Skennerton C.T."/>
            <person name="Barr J.J."/>
            <person name="Slater F.R."/>
            <person name="Bond P.L."/>
            <person name="Tyson G.W."/>
        </authorList>
    </citation>
    <scope>NUCLEOTIDE SEQUENCE [LARGE SCALE GENOMIC DNA]</scope>
    <source>
        <strain evidence="2">BA-92</strain>
    </source>
</reference>
<evidence type="ECO:0000313" key="1">
    <source>
        <dbReference type="EMBL" id="EXI79557.1"/>
    </source>
</evidence>
<sequence>MHLDGAIKASGVPELMSIDLPGVFPGRPEAVCPANDAAHNFGARGRALVLDLVQERGLGDLHLQGPPRQLAGIARRAIGNPQGPSARGFLAE</sequence>
<protein>
    <submittedName>
        <fullName evidence="1">Uncharacterized protein</fullName>
    </submittedName>
</protein>
<organism evidence="1 2">
    <name type="scientific">Candidatus Accumulibacter appositus</name>
    <dbReference type="NCBI Taxonomy" id="1454003"/>
    <lineage>
        <taxon>Bacteria</taxon>
        <taxon>Pseudomonadati</taxon>
        <taxon>Pseudomonadota</taxon>
        <taxon>Betaproteobacteria</taxon>
        <taxon>Candidatus Accumulibacter</taxon>
    </lineage>
</organism>
<evidence type="ECO:0000313" key="2">
    <source>
        <dbReference type="Proteomes" id="UP000021816"/>
    </source>
</evidence>
<gene>
    <name evidence="1" type="ORF">AW10_02290</name>
</gene>
<dbReference type="Proteomes" id="UP000021816">
    <property type="component" value="Unassembled WGS sequence"/>
</dbReference>